<dbReference type="RefSeq" id="WP_211536098.1">
    <property type="nucleotide sequence ID" value="NZ_JAGSSV010000006.1"/>
</dbReference>
<name>A0ABS5HBI8_9GAMM</name>
<reference evidence="3" key="2">
    <citation type="submission" date="2023-07" db="EMBL/GenBank/DDBJ databases">
        <title>Marinomonas vulgaris A79, complete genome.</title>
        <authorList>
            <person name="Ying J.-J."/>
        </authorList>
    </citation>
    <scope>NUCLEOTIDE SEQUENCE [LARGE SCALE GENOMIC DNA]</scope>
    <source>
        <strain evidence="3">A79</strain>
    </source>
</reference>
<keyword evidence="3" id="KW-1185">Reference proteome</keyword>
<organism evidence="2 3">
    <name type="scientific">Marinomonas vulgaris</name>
    <dbReference type="NCBI Taxonomy" id="2823372"/>
    <lineage>
        <taxon>Bacteria</taxon>
        <taxon>Pseudomonadati</taxon>
        <taxon>Pseudomonadota</taxon>
        <taxon>Gammaproteobacteria</taxon>
        <taxon>Oceanospirillales</taxon>
        <taxon>Oceanospirillaceae</taxon>
        <taxon>Marinomonas</taxon>
    </lineage>
</organism>
<dbReference type="InterPro" id="IPR029068">
    <property type="entry name" value="Glyas_Bleomycin-R_OHBP_Dase"/>
</dbReference>
<dbReference type="Pfam" id="PF13468">
    <property type="entry name" value="Glyoxalase_3"/>
    <property type="match status" value="1"/>
</dbReference>
<feature type="domain" description="Glyoxalase-like" evidence="1">
    <location>
        <begin position="7"/>
        <end position="184"/>
    </location>
</feature>
<dbReference type="EMBL" id="JAGSSV010000006">
    <property type="protein sequence ID" value="MBR7888768.1"/>
    <property type="molecule type" value="Genomic_DNA"/>
</dbReference>
<protein>
    <submittedName>
        <fullName evidence="2">VOC family protein</fullName>
    </submittedName>
</protein>
<sequence length="214" mass="22994">MTIQNKIDHIVIGADSLEQGIASLEASLSVTLPKASKHEAMSTHNAVAPVGNESFIEVLAIDPEAPNPGRARWFDMDNPQVQARFKASAQAYHWVVGTSDLNAVVENSPIDLGEIVTFTRGERSWRLTIPKDGSLSEQGLIPTFIEWSPGAHPSTGMKDLGITLNRVVLTHPDPASLQQQLDALGVSHLARVLAGDTAGIAFEMQNDQGDSVLL</sequence>
<evidence type="ECO:0000313" key="3">
    <source>
        <dbReference type="Proteomes" id="UP000679722"/>
    </source>
</evidence>
<dbReference type="Gene3D" id="3.10.180.10">
    <property type="entry name" value="2,3-Dihydroxybiphenyl 1,2-Dioxygenase, domain 1"/>
    <property type="match status" value="1"/>
</dbReference>
<comment type="caution">
    <text evidence="2">The sequence shown here is derived from an EMBL/GenBank/DDBJ whole genome shotgun (WGS) entry which is preliminary data.</text>
</comment>
<reference evidence="2 3" key="1">
    <citation type="submission" date="2021-04" db="EMBL/GenBank/DDBJ databases">
        <authorList>
            <person name="Sun C."/>
        </authorList>
    </citation>
    <scope>NUCLEOTIDE SEQUENCE [LARGE SCALE GENOMIC DNA]</scope>
    <source>
        <strain evidence="2 3">A79</strain>
    </source>
</reference>
<proteinExistence type="predicted"/>
<evidence type="ECO:0000259" key="1">
    <source>
        <dbReference type="Pfam" id="PF13468"/>
    </source>
</evidence>
<evidence type="ECO:0000313" key="2">
    <source>
        <dbReference type="EMBL" id="MBR7888768.1"/>
    </source>
</evidence>
<dbReference type="InterPro" id="IPR025870">
    <property type="entry name" value="Glyoxalase-like_dom"/>
</dbReference>
<gene>
    <name evidence="2" type="ORF">J9B83_07400</name>
</gene>
<accession>A0ABS5HBI8</accession>
<dbReference type="Proteomes" id="UP000679722">
    <property type="component" value="Unassembled WGS sequence"/>
</dbReference>